<evidence type="ECO:0000313" key="6">
    <source>
        <dbReference type="Proteomes" id="UP000246569"/>
    </source>
</evidence>
<evidence type="ECO:0000259" key="4">
    <source>
        <dbReference type="Pfam" id="PF00724"/>
    </source>
</evidence>
<dbReference type="GO" id="GO:0010181">
    <property type="term" value="F:FMN binding"/>
    <property type="evidence" value="ECO:0007669"/>
    <property type="project" value="InterPro"/>
</dbReference>
<evidence type="ECO:0000256" key="1">
    <source>
        <dbReference type="ARBA" id="ARBA00001917"/>
    </source>
</evidence>
<comment type="caution">
    <text evidence="5">The sequence shown here is derived from an EMBL/GenBank/DDBJ whole genome shotgun (WGS) entry which is preliminary data.</text>
</comment>
<dbReference type="InterPro" id="IPR045247">
    <property type="entry name" value="Oye-like"/>
</dbReference>
<dbReference type="Pfam" id="PF00724">
    <property type="entry name" value="Oxidored_FMN"/>
    <property type="match status" value="1"/>
</dbReference>
<evidence type="ECO:0000256" key="3">
    <source>
        <dbReference type="ARBA" id="ARBA00023002"/>
    </source>
</evidence>
<feature type="domain" description="NADH:flavin oxidoreductase/NADH oxidase N-terminal" evidence="4">
    <location>
        <begin position="5"/>
        <end position="340"/>
    </location>
</feature>
<organism evidence="5 6">
    <name type="scientific">Plasticicumulans acidivorans</name>
    <dbReference type="NCBI Taxonomy" id="886464"/>
    <lineage>
        <taxon>Bacteria</taxon>
        <taxon>Pseudomonadati</taxon>
        <taxon>Pseudomonadota</taxon>
        <taxon>Gammaproteobacteria</taxon>
        <taxon>Candidatus Competibacteraceae</taxon>
        <taxon>Plasticicumulans</taxon>
    </lineage>
</organism>
<keyword evidence="6" id="KW-1185">Reference proteome</keyword>
<dbReference type="GO" id="GO:0016628">
    <property type="term" value="F:oxidoreductase activity, acting on the CH-CH group of donors, NAD or NADP as acceptor"/>
    <property type="evidence" value="ECO:0007669"/>
    <property type="project" value="UniProtKB-ARBA"/>
</dbReference>
<comment type="cofactor">
    <cofactor evidence="1">
        <name>FMN</name>
        <dbReference type="ChEBI" id="CHEBI:58210"/>
    </cofactor>
</comment>
<dbReference type="CDD" id="cd02933">
    <property type="entry name" value="OYE_like_FMN"/>
    <property type="match status" value="1"/>
</dbReference>
<dbReference type="EMBL" id="QGTJ01000001">
    <property type="protein sequence ID" value="PWV65579.1"/>
    <property type="molecule type" value="Genomic_DNA"/>
</dbReference>
<accession>A0A317N495</accession>
<dbReference type="Gene3D" id="3.20.20.70">
    <property type="entry name" value="Aldolase class I"/>
    <property type="match status" value="1"/>
</dbReference>
<dbReference type="PANTHER" id="PTHR22893:SF91">
    <property type="entry name" value="NADPH DEHYDROGENASE 2-RELATED"/>
    <property type="match status" value="1"/>
</dbReference>
<dbReference type="SUPFAM" id="SSF51395">
    <property type="entry name" value="FMN-linked oxidoreductases"/>
    <property type="match status" value="1"/>
</dbReference>
<reference evidence="5 6" key="1">
    <citation type="submission" date="2018-05" db="EMBL/GenBank/DDBJ databases">
        <title>Genomic Encyclopedia of Type Strains, Phase IV (KMG-IV): sequencing the most valuable type-strain genomes for metagenomic binning, comparative biology and taxonomic classification.</title>
        <authorList>
            <person name="Goeker M."/>
        </authorList>
    </citation>
    <scope>NUCLEOTIDE SEQUENCE [LARGE SCALE GENOMIC DNA]</scope>
    <source>
        <strain evidence="5 6">DSM 23606</strain>
    </source>
</reference>
<dbReference type="AlphaFoldDB" id="A0A317N495"/>
<name>A0A317N495_9GAMM</name>
<dbReference type="InterPro" id="IPR013785">
    <property type="entry name" value="Aldolase_TIM"/>
</dbReference>
<protein>
    <submittedName>
        <fullName evidence="5">N-ethylmaleimide reductase</fullName>
    </submittedName>
</protein>
<evidence type="ECO:0000256" key="2">
    <source>
        <dbReference type="ARBA" id="ARBA00005979"/>
    </source>
</evidence>
<dbReference type="GO" id="GO:0005829">
    <property type="term" value="C:cytosol"/>
    <property type="evidence" value="ECO:0007669"/>
    <property type="project" value="UniProtKB-ARBA"/>
</dbReference>
<dbReference type="NCBIfam" id="NF007899">
    <property type="entry name" value="PRK10605.1"/>
    <property type="match status" value="1"/>
</dbReference>
<dbReference type="RefSeq" id="WP_110016584.1">
    <property type="nucleotide sequence ID" value="NZ_QGTJ01000001.1"/>
</dbReference>
<gene>
    <name evidence="5" type="ORF">C7443_10163</name>
</gene>
<dbReference type="PANTHER" id="PTHR22893">
    <property type="entry name" value="NADH OXIDOREDUCTASE-RELATED"/>
    <property type="match status" value="1"/>
</dbReference>
<comment type="similarity">
    <text evidence="2">Belongs to the NADH:flavin oxidoreductase/NADH oxidase family.</text>
</comment>
<dbReference type="Proteomes" id="UP000246569">
    <property type="component" value="Unassembled WGS sequence"/>
</dbReference>
<dbReference type="InterPro" id="IPR001155">
    <property type="entry name" value="OxRdtase_FMN_N"/>
</dbReference>
<keyword evidence="3" id="KW-0560">Oxidoreductase</keyword>
<sequence length="364" mass="38511">MSLDKLFTPCALGALTLPNRIVMAPMTRSRAGQPGDVPTAMNATYYAQRASAGLIVTEATQVMDKAQGYAWTPGIFTAEQIAGWRLVTDAVHAAGGRIFLQIWHVGRISHPALLGGVVPMAPSAIAAEGATAFIVDEQGPRHVPTATPQALALTEIPTIIDGFAQAARNAVAVGFDGVEVHGANGYLLDQFLESGSNQRSDAYGGSVEKRARLLLEVVDAVSAAIGAERTGVRLSPLGRFNGMSDDDPLATFAYAATELDRRGLAYLHLNDQGSGEPAQKDAIWAEIRRRYRGTLILCGGYDADSAEAAIASGQADLIAFGRPYIANPDLVERYRRGAALNPTDEASIYGGAEHGYIDYPALAD</sequence>
<dbReference type="FunFam" id="3.20.20.70:FF:000059">
    <property type="entry name" value="N-ethylmaleimide reductase, FMN-linked"/>
    <property type="match status" value="1"/>
</dbReference>
<proteinExistence type="inferred from homology"/>
<evidence type="ECO:0000313" key="5">
    <source>
        <dbReference type="EMBL" id="PWV65579.1"/>
    </source>
</evidence>
<dbReference type="OrthoDB" id="8523426at2"/>